<dbReference type="AlphaFoldDB" id="A0A5B7E8B2"/>
<name>A0A5B7E8B2_PORTR</name>
<dbReference type="EMBL" id="VSRR010002231">
    <property type="protein sequence ID" value="MPC30320.1"/>
    <property type="molecule type" value="Genomic_DNA"/>
</dbReference>
<keyword evidence="2" id="KW-1185">Reference proteome</keyword>
<evidence type="ECO:0000313" key="2">
    <source>
        <dbReference type="Proteomes" id="UP000324222"/>
    </source>
</evidence>
<protein>
    <submittedName>
        <fullName evidence="1">Uncharacterized protein</fullName>
    </submittedName>
</protein>
<accession>A0A5B7E8B2</accession>
<sequence>MTTKHERLDIQIPEHDLTHHVHCASGSPLDFLPTLLLVMGPKLKCGVGLTVCPFHMEEY</sequence>
<reference evidence="1 2" key="1">
    <citation type="submission" date="2019-05" db="EMBL/GenBank/DDBJ databases">
        <title>Another draft genome of Portunus trituberculatus and its Hox gene families provides insights of decapod evolution.</title>
        <authorList>
            <person name="Jeong J.-H."/>
            <person name="Song I."/>
            <person name="Kim S."/>
            <person name="Choi T."/>
            <person name="Kim D."/>
            <person name="Ryu S."/>
            <person name="Kim W."/>
        </authorList>
    </citation>
    <scope>NUCLEOTIDE SEQUENCE [LARGE SCALE GENOMIC DNA]</scope>
    <source>
        <tissue evidence="1">Muscle</tissue>
    </source>
</reference>
<organism evidence="1 2">
    <name type="scientific">Portunus trituberculatus</name>
    <name type="common">Swimming crab</name>
    <name type="synonym">Neptunus trituberculatus</name>
    <dbReference type="NCBI Taxonomy" id="210409"/>
    <lineage>
        <taxon>Eukaryota</taxon>
        <taxon>Metazoa</taxon>
        <taxon>Ecdysozoa</taxon>
        <taxon>Arthropoda</taxon>
        <taxon>Crustacea</taxon>
        <taxon>Multicrustacea</taxon>
        <taxon>Malacostraca</taxon>
        <taxon>Eumalacostraca</taxon>
        <taxon>Eucarida</taxon>
        <taxon>Decapoda</taxon>
        <taxon>Pleocyemata</taxon>
        <taxon>Brachyura</taxon>
        <taxon>Eubrachyura</taxon>
        <taxon>Portunoidea</taxon>
        <taxon>Portunidae</taxon>
        <taxon>Portuninae</taxon>
        <taxon>Portunus</taxon>
    </lineage>
</organism>
<evidence type="ECO:0000313" key="1">
    <source>
        <dbReference type="EMBL" id="MPC30320.1"/>
    </source>
</evidence>
<dbReference type="Proteomes" id="UP000324222">
    <property type="component" value="Unassembled WGS sequence"/>
</dbReference>
<comment type="caution">
    <text evidence="1">The sequence shown here is derived from an EMBL/GenBank/DDBJ whole genome shotgun (WGS) entry which is preliminary data.</text>
</comment>
<gene>
    <name evidence="1" type="ORF">E2C01_023581</name>
</gene>
<proteinExistence type="predicted"/>